<dbReference type="PANTHER" id="PTHR47634:SF9">
    <property type="entry name" value="PROTEIN KINASE DOMAIN-CONTAINING PROTEIN-RELATED"/>
    <property type="match status" value="1"/>
</dbReference>
<evidence type="ECO:0000313" key="11">
    <source>
        <dbReference type="Proteomes" id="UP000095282"/>
    </source>
</evidence>
<dbReference type="eggNOG" id="KOG1290">
    <property type="taxonomic scope" value="Eukaryota"/>
</dbReference>
<evidence type="ECO:0000313" key="12">
    <source>
        <dbReference type="WBParaSite" id="Csp11.Scaffold628.g7002.t2"/>
    </source>
</evidence>
<comment type="catalytic activity">
    <reaction evidence="8">
        <text>L-seryl-[protein] + ATP = O-phospho-L-seryl-[protein] + ADP + H(+)</text>
        <dbReference type="Rhea" id="RHEA:17989"/>
        <dbReference type="Rhea" id="RHEA-COMP:9863"/>
        <dbReference type="Rhea" id="RHEA-COMP:11604"/>
        <dbReference type="ChEBI" id="CHEBI:15378"/>
        <dbReference type="ChEBI" id="CHEBI:29999"/>
        <dbReference type="ChEBI" id="CHEBI:30616"/>
        <dbReference type="ChEBI" id="CHEBI:83421"/>
        <dbReference type="ChEBI" id="CHEBI:456216"/>
        <dbReference type="EC" id="2.7.11.1"/>
    </reaction>
</comment>
<evidence type="ECO:0000256" key="1">
    <source>
        <dbReference type="ARBA" id="ARBA00012513"/>
    </source>
</evidence>
<dbReference type="SMART" id="SM00220">
    <property type="entry name" value="S_TKc"/>
    <property type="match status" value="1"/>
</dbReference>
<keyword evidence="2" id="KW-0723">Serine/threonine-protein kinase</keyword>
<comment type="catalytic activity">
    <reaction evidence="7">
        <text>L-threonyl-[protein] + ATP = O-phospho-L-threonyl-[protein] + ADP + H(+)</text>
        <dbReference type="Rhea" id="RHEA:46608"/>
        <dbReference type="Rhea" id="RHEA-COMP:11060"/>
        <dbReference type="Rhea" id="RHEA-COMP:11605"/>
        <dbReference type="ChEBI" id="CHEBI:15378"/>
        <dbReference type="ChEBI" id="CHEBI:30013"/>
        <dbReference type="ChEBI" id="CHEBI:30616"/>
        <dbReference type="ChEBI" id="CHEBI:61977"/>
        <dbReference type="ChEBI" id="CHEBI:456216"/>
        <dbReference type="EC" id="2.7.11.1"/>
    </reaction>
</comment>
<dbReference type="GO" id="GO:0050684">
    <property type="term" value="P:regulation of mRNA processing"/>
    <property type="evidence" value="ECO:0007669"/>
    <property type="project" value="TreeGrafter"/>
</dbReference>
<dbReference type="Gene3D" id="3.30.200.20">
    <property type="entry name" value="Phosphorylase Kinase, domain 1"/>
    <property type="match status" value="1"/>
</dbReference>
<reference evidence="12" key="1">
    <citation type="submission" date="2016-11" db="UniProtKB">
        <authorList>
            <consortium name="WormBaseParasite"/>
        </authorList>
    </citation>
    <scope>IDENTIFICATION</scope>
</reference>
<dbReference type="GO" id="GO:0000245">
    <property type="term" value="P:spliceosomal complex assembly"/>
    <property type="evidence" value="ECO:0007669"/>
    <property type="project" value="TreeGrafter"/>
</dbReference>
<feature type="region of interest" description="Disordered" evidence="9">
    <location>
        <begin position="1"/>
        <end position="27"/>
    </location>
</feature>
<dbReference type="PROSITE" id="PS50011">
    <property type="entry name" value="PROTEIN_KINASE_DOM"/>
    <property type="match status" value="1"/>
</dbReference>
<dbReference type="InterPro" id="IPR008271">
    <property type="entry name" value="Ser/Thr_kinase_AS"/>
</dbReference>
<dbReference type="GO" id="GO:0005524">
    <property type="term" value="F:ATP binding"/>
    <property type="evidence" value="ECO:0007669"/>
    <property type="project" value="UniProtKB-KW"/>
</dbReference>
<dbReference type="InterPro" id="IPR000719">
    <property type="entry name" value="Prot_kinase_dom"/>
</dbReference>
<dbReference type="GO" id="GO:0004674">
    <property type="term" value="F:protein serine/threonine kinase activity"/>
    <property type="evidence" value="ECO:0007669"/>
    <property type="project" value="UniProtKB-KW"/>
</dbReference>
<evidence type="ECO:0000256" key="5">
    <source>
        <dbReference type="ARBA" id="ARBA00022777"/>
    </source>
</evidence>
<dbReference type="STRING" id="1561998.A0A1I7TL59"/>
<evidence type="ECO:0000256" key="3">
    <source>
        <dbReference type="ARBA" id="ARBA00022679"/>
    </source>
</evidence>
<evidence type="ECO:0000256" key="8">
    <source>
        <dbReference type="ARBA" id="ARBA00048679"/>
    </source>
</evidence>
<dbReference type="Pfam" id="PF00069">
    <property type="entry name" value="Pkinase"/>
    <property type="match status" value="1"/>
</dbReference>
<name>A0A1I7TL59_9PELO</name>
<evidence type="ECO:0000256" key="4">
    <source>
        <dbReference type="ARBA" id="ARBA00022741"/>
    </source>
</evidence>
<dbReference type="Proteomes" id="UP000095282">
    <property type="component" value="Unplaced"/>
</dbReference>
<dbReference type="EC" id="2.7.11.1" evidence="1"/>
<evidence type="ECO:0000256" key="9">
    <source>
        <dbReference type="SAM" id="MobiDB-lite"/>
    </source>
</evidence>
<feature type="compositionally biased region" description="Polar residues" evidence="9">
    <location>
        <begin position="1"/>
        <end position="26"/>
    </location>
</feature>
<proteinExistence type="predicted"/>
<dbReference type="Gene3D" id="1.10.510.10">
    <property type="entry name" value="Transferase(Phosphotransferase) domain 1"/>
    <property type="match status" value="1"/>
</dbReference>
<dbReference type="PANTHER" id="PTHR47634">
    <property type="entry name" value="PROTEIN KINASE DOMAIN-CONTAINING PROTEIN-RELATED"/>
    <property type="match status" value="1"/>
</dbReference>
<evidence type="ECO:0000256" key="7">
    <source>
        <dbReference type="ARBA" id="ARBA00047899"/>
    </source>
</evidence>
<keyword evidence="3" id="KW-0808">Transferase</keyword>
<keyword evidence="4" id="KW-0547">Nucleotide-binding</keyword>
<dbReference type="InterPro" id="IPR051334">
    <property type="entry name" value="SRPK"/>
</dbReference>
<evidence type="ECO:0000256" key="6">
    <source>
        <dbReference type="ARBA" id="ARBA00022840"/>
    </source>
</evidence>
<accession>A0A1I7TL59</accession>
<sequence>MASTNAKNSTQPFSSKQQDTHGISDSTFHEENNQMVIAIAERTKVREEQYSEGGFFRANPGHLINDYELLKYLSRGGYGTVWLAKRTQTDIYSAMKISKSSIGYEEYSKREIEILKKIQTPTSHPNIVKLLDSFYMEGDNVKHMVMVFEVLGPTLESVIFSSGQKIHLEVVKSITRQLLEAINYIHNLNLVHMDIKPANVMLAINENDIKHLASNQDLTCNRYSIDVTNPNAIIVAKLADFGLAFYTDEKLPSHPTSSCFFRAPEQFLTTKYDTALDMWSFGCLIHEMIAASNLFACKKYRSVPNHNSCHFMLMDHLFGPIKRADFQDGLRREFSQQFDRDGHMVVPYLNEFLPNFYKTAVHNGMKEEEAEEYSNFLHLFFKYNRAERITAGEALQHAFLLPNRVKRLDKNGQEETAAVPVLDLKNPETNNEEEFDRVFQFHNADKN</sequence>
<dbReference type="SUPFAM" id="SSF56112">
    <property type="entry name" value="Protein kinase-like (PK-like)"/>
    <property type="match status" value="1"/>
</dbReference>
<protein>
    <recommendedName>
        <fullName evidence="1">non-specific serine/threonine protein kinase</fullName>
        <ecNumber evidence="1">2.7.11.1</ecNumber>
    </recommendedName>
</protein>
<keyword evidence="6" id="KW-0067">ATP-binding</keyword>
<dbReference type="WBParaSite" id="Csp11.Scaffold628.g7002.t2">
    <property type="protein sequence ID" value="Csp11.Scaffold628.g7002.t2"/>
    <property type="gene ID" value="Csp11.Scaffold628.g7002"/>
</dbReference>
<evidence type="ECO:0000256" key="2">
    <source>
        <dbReference type="ARBA" id="ARBA00022527"/>
    </source>
</evidence>
<dbReference type="AlphaFoldDB" id="A0A1I7TL59"/>
<keyword evidence="5" id="KW-0418">Kinase</keyword>
<evidence type="ECO:0000259" key="10">
    <source>
        <dbReference type="PROSITE" id="PS50011"/>
    </source>
</evidence>
<dbReference type="PROSITE" id="PS00108">
    <property type="entry name" value="PROTEIN_KINASE_ST"/>
    <property type="match status" value="1"/>
</dbReference>
<dbReference type="InterPro" id="IPR011009">
    <property type="entry name" value="Kinase-like_dom_sf"/>
</dbReference>
<organism evidence="11 12">
    <name type="scientific">Caenorhabditis tropicalis</name>
    <dbReference type="NCBI Taxonomy" id="1561998"/>
    <lineage>
        <taxon>Eukaryota</taxon>
        <taxon>Metazoa</taxon>
        <taxon>Ecdysozoa</taxon>
        <taxon>Nematoda</taxon>
        <taxon>Chromadorea</taxon>
        <taxon>Rhabditida</taxon>
        <taxon>Rhabditina</taxon>
        <taxon>Rhabditomorpha</taxon>
        <taxon>Rhabditoidea</taxon>
        <taxon>Rhabditidae</taxon>
        <taxon>Peloderinae</taxon>
        <taxon>Caenorhabditis</taxon>
    </lineage>
</organism>
<keyword evidence="11" id="KW-1185">Reference proteome</keyword>
<feature type="domain" description="Protein kinase" evidence="10">
    <location>
        <begin position="67"/>
        <end position="400"/>
    </location>
</feature>